<evidence type="ECO:0000313" key="4">
    <source>
        <dbReference type="WBParaSite" id="SMUV_0001000801-mRNA-1"/>
    </source>
</evidence>
<name>A0A0N5AYG7_9BILA</name>
<dbReference type="WBParaSite" id="SMUV_0001000801-mRNA-1">
    <property type="protein sequence ID" value="SMUV_0001000801-mRNA-1"/>
    <property type="gene ID" value="SMUV_0001000801"/>
</dbReference>
<evidence type="ECO:0000313" key="3">
    <source>
        <dbReference type="Proteomes" id="UP000046393"/>
    </source>
</evidence>
<proteinExistence type="predicted"/>
<evidence type="ECO:0000256" key="2">
    <source>
        <dbReference type="SAM" id="SignalP"/>
    </source>
</evidence>
<dbReference type="AlphaFoldDB" id="A0A0N5AYG7"/>
<keyword evidence="2" id="KW-0732">Signal</keyword>
<feature type="chain" id="PRO_5005893533" evidence="2">
    <location>
        <begin position="36"/>
        <end position="85"/>
    </location>
</feature>
<evidence type="ECO:0000256" key="1">
    <source>
        <dbReference type="SAM" id="MobiDB-lite"/>
    </source>
</evidence>
<dbReference type="Proteomes" id="UP000046393">
    <property type="component" value="Unplaced"/>
</dbReference>
<keyword evidence="3" id="KW-1185">Reference proteome</keyword>
<protein>
    <submittedName>
        <fullName evidence="4">Secreted protein</fullName>
    </submittedName>
</protein>
<feature type="compositionally biased region" description="Basic and acidic residues" evidence="1">
    <location>
        <begin position="74"/>
        <end position="85"/>
    </location>
</feature>
<feature type="region of interest" description="Disordered" evidence="1">
    <location>
        <begin position="42"/>
        <end position="85"/>
    </location>
</feature>
<reference evidence="4" key="1">
    <citation type="submission" date="2017-02" db="UniProtKB">
        <authorList>
            <consortium name="WormBaseParasite"/>
        </authorList>
    </citation>
    <scope>IDENTIFICATION</scope>
</reference>
<accession>A0A0N5AYG7</accession>
<sequence length="85" mass="9512">MISGQGNNTGFDNLPFLLSSSRVVLVLVAFRSTCANWEQCYDPGQARTENDPSDANEKNPFLKYTPRHSSSRTSGEERNSENSKR</sequence>
<organism evidence="3 4">
    <name type="scientific">Syphacia muris</name>
    <dbReference type="NCBI Taxonomy" id="451379"/>
    <lineage>
        <taxon>Eukaryota</taxon>
        <taxon>Metazoa</taxon>
        <taxon>Ecdysozoa</taxon>
        <taxon>Nematoda</taxon>
        <taxon>Chromadorea</taxon>
        <taxon>Rhabditida</taxon>
        <taxon>Spirurina</taxon>
        <taxon>Oxyuridomorpha</taxon>
        <taxon>Oxyuroidea</taxon>
        <taxon>Oxyuridae</taxon>
        <taxon>Syphacia</taxon>
    </lineage>
</organism>
<feature type="signal peptide" evidence="2">
    <location>
        <begin position="1"/>
        <end position="35"/>
    </location>
</feature>